<organism evidence="2">
    <name type="scientific">Ananas comosus var. bracteatus</name>
    <name type="common">red pineapple</name>
    <dbReference type="NCBI Taxonomy" id="296719"/>
    <lineage>
        <taxon>Eukaryota</taxon>
        <taxon>Viridiplantae</taxon>
        <taxon>Streptophyta</taxon>
        <taxon>Embryophyta</taxon>
        <taxon>Tracheophyta</taxon>
        <taxon>Spermatophyta</taxon>
        <taxon>Magnoliopsida</taxon>
        <taxon>Liliopsida</taxon>
        <taxon>Poales</taxon>
        <taxon>Bromeliaceae</taxon>
        <taxon>Bromelioideae</taxon>
        <taxon>Ananas</taxon>
    </lineage>
</organism>
<dbReference type="EMBL" id="LR862136">
    <property type="protein sequence ID" value="CAD1842658.1"/>
    <property type="molecule type" value="Genomic_DNA"/>
</dbReference>
<accession>A0A6V7QHZ0</accession>
<feature type="region of interest" description="Disordered" evidence="1">
    <location>
        <begin position="581"/>
        <end position="603"/>
    </location>
</feature>
<evidence type="ECO:0000313" key="2">
    <source>
        <dbReference type="EMBL" id="CAD1842658.1"/>
    </source>
</evidence>
<protein>
    <submittedName>
        <fullName evidence="2">Uncharacterized protein</fullName>
    </submittedName>
</protein>
<gene>
    <name evidence="2" type="ORF">CB5_LOCUS25869</name>
</gene>
<name>A0A6V7QHZ0_ANACO</name>
<reference evidence="2" key="1">
    <citation type="submission" date="2020-07" db="EMBL/GenBank/DDBJ databases">
        <authorList>
            <person name="Lin J."/>
        </authorList>
    </citation>
    <scope>NUCLEOTIDE SEQUENCE</scope>
</reference>
<dbReference type="AlphaFoldDB" id="A0A6V7QHZ0"/>
<sequence length="603" mass="68397">MVNGTKLQQFTTGYNKSFEEALQSARDVNQKLDVLIEALQKEEAKRHEIMMQENARRHEQLLELIRSRFVHAREKEIAVQVPKEEKELIPIPIPLEKRVSSLTNSVIDQPAAVKEVEQKHKTSLQIEANRMCKVKLRDSVSKPEELLKLLATQPPLLGPAHNGPNAYTTPAETGSTMKAVENTTHNSEESLNVNPVEGAATSQQTKMQGRCYGYGVEYITGKQCKDSSLCMLPAHEKGEMGAESETVKEKGYEPQQVEDENVYEATSIKESDNQTQLILNDDRTLHSLVDFGIAKATRVEFTTVAPLIVIADPEHKVLSKSSCPQFARKKPDHILLADSRKLGLKGSDIVLRVDWMKEYRQVPFDPGPNKVANCSMEGEASPKPIATSQLQSVIHQRQQVEEFYKHLQEPVEYYQARSKDLRVQRQIQNSHLAEACPVWSFMSEYRELGTVLVMPHPCSLSLFYDAKLKESNRELGYFPPIYVSITFENAREDSNSSWCRQSEQVKHYLMEQLNTTQQVMKYHTDKGSERVLEGSDQIWPESSIDKHSIKALRRSQKITVIHYRPYHLLEQTSPAARRLRLPEGPRVSPRPAGAAVHAANPRC</sequence>
<evidence type="ECO:0000256" key="1">
    <source>
        <dbReference type="SAM" id="MobiDB-lite"/>
    </source>
</evidence>
<proteinExistence type="predicted"/>